<dbReference type="AlphaFoldDB" id="A0A699UBW9"/>
<evidence type="ECO:0000313" key="2">
    <source>
        <dbReference type="EMBL" id="GFD18949.1"/>
    </source>
</evidence>
<feature type="non-terminal residue" evidence="2">
    <location>
        <position position="1"/>
    </location>
</feature>
<gene>
    <name evidence="2" type="ORF">Tci_890918</name>
</gene>
<feature type="compositionally biased region" description="Basic and acidic residues" evidence="1">
    <location>
        <begin position="59"/>
        <end position="70"/>
    </location>
</feature>
<dbReference type="EMBL" id="BKCJ011310892">
    <property type="protein sequence ID" value="GFD18949.1"/>
    <property type="molecule type" value="Genomic_DNA"/>
</dbReference>
<feature type="non-terminal residue" evidence="2">
    <location>
        <position position="102"/>
    </location>
</feature>
<accession>A0A699UBW9</accession>
<name>A0A699UBW9_TANCI</name>
<sequence length="102" mass="11683">REGSSKAGESLKRFAKEELGLEQKVKEDIAHQEDVVAKQAEKERFKKAGGRLKRKTLKASKDKDKRQKKQDDLEKLTLMEYVEVIYDSQEVINVIPLAVKSP</sequence>
<feature type="region of interest" description="Disordered" evidence="1">
    <location>
        <begin position="47"/>
        <end position="70"/>
    </location>
</feature>
<protein>
    <submittedName>
        <fullName evidence="2">Uncharacterized protein</fullName>
    </submittedName>
</protein>
<organism evidence="2">
    <name type="scientific">Tanacetum cinerariifolium</name>
    <name type="common">Dalmatian daisy</name>
    <name type="synonym">Chrysanthemum cinerariifolium</name>
    <dbReference type="NCBI Taxonomy" id="118510"/>
    <lineage>
        <taxon>Eukaryota</taxon>
        <taxon>Viridiplantae</taxon>
        <taxon>Streptophyta</taxon>
        <taxon>Embryophyta</taxon>
        <taxon>Tracheophyta</taxon>
        <taxon>Spermatophyta</taxon>
        <taxon>Magnoliopsida</taxon>
        <taxon>eudicotyledons</taxon>
        <taxon>Gunneridae</taxon>
        <taxon>Pentapetalae</taxon>
        <taxon>asterids</taxon>
        <taxon>campanulids</taxon>
        <taxon>Asterales</taxon>
        <taxon>Asteraceae</taxon>
        <taxon>Asteroideae</taxon>
        <taxon>Anthemideae</taxon>
        <taxon>Anthemidinae</taxon>
        <taxon>Tanacetum</taxon>
    </lineage>
</organism>
<comment type="caution">
    <text evidence="2">The sequence shown here is derived from an EMBL/GenBank/DDBJ whole genome shotgun (WGS) entry which is preliminary data.</text>
</comment>
<evidence type="ECO:0000256" key="1">
    <source>
        <dbReference type="SAM" id="MobiDB-lite"/>
    </source>
</evidence>
<proteinExistence type="predicted"/>
<feature type="compositionally biased region" description="Basic residues" evidence="1">
    <location>
        <begin position="47"/>
        <end position="58"/>
    </location>
</feature>
<reference evidence="2" key="1">
    <citation type="journal article" date="2019" name="Sci. Rep.">
        <title>Draft genome of Tanacetum cinerariifolium, the natural source of mosquito coil.</title>
        <authorList>
            <person name="Yamashiro T."/>
            <person name="Shiraishi A."/>
            <person name="Satake H."/>
            <person name="Nakayama K."/>
        </authorList>
    </citation>
    <scope>NUCLEOTIDE SEQUENCE</scope>
</reference>